<gene>
    <name evidence="9" type="ORF">FCC1311_093682</name>
</gene>
<comment type="caution">
    <text evidence="9">The sequence shown here is derived from an EMBL/GenBank/DDBJ whole genome shotgun (WGS) entry which is preliminary data.</text>
</comment>
<keyword evidence="4 7" id="KW-1133">Transmembrane helix</keyword>
<keyword evidence="10" id="KW-1185">Reference proteome</keyword>
<keyword evidence="5 7" id="KW-0472">Membrane</keyword>
<evidence type="ECO:0000256" key="4">
    <source>
        <dbReference type="ARBA" id="ARBA00022989"/>
    </source>
</evidence>
<feature type="transmembrane region" description="Helical" evidence="7">
    <location>
        <begin position="210"/>
        <end position="228"/>
    </location>
</feature>
<feature type="domain" description="VTT" evidence="8">
    <location>
        <begin position="126"/>
        <end position="243"/>
    </location>
</feature>
<dbReference type="InterPro" id="IPR032816">
    <property type="entry name" value="VTT_dom"/>
</dbReference>
<dbReference type="PANTHER" id="PTHR12677">
    <property type="entry name" value="GOLGI APPARATUS MEMBRANE PROTEIN TVP38-RELATED"/>
    <property type="match status" value="1"/>
</dbReference>
<accession>A0A2R5GYS0</accession>
<name>A0A2R5GYS0_9STRA</name>
<keyword evidence="2" id="KW-1003">Cell membrane</keyword>
<dbReference type="OrthoDB" id="166803at2759"/>
<feature type="region of interest" description="Disordered" evidence="6">
    <location>
        <begin position="305"/>
        <end position="330"/>
    </location>
</feature>
<feature type="transmembrane region" description="Helical" evidence="7">
    <location>
        <begin position="275"/>
        <end position="294"/>
    </location>
</feature>
<dbReference type="InterPro" id="IPR015414">
    <property type="entry name" value="TMEM64"/>
</dbReference>
<proteinExistence type="predicted"/>
<evidence type="ECO:0000256" key="6">
    <source>
        <dbReference type="SAM" id="MobiDB-lite"/>
    </source>
</evidence>
<dbReference type="AlphaFoldDB" id="A0A2R5GYS0"/>
<evidence type="ECO:0000256" key="1">
    <source>
        <dbReference type="ARBA" id="ARBA00004651"/>
    </source>
</evidence>
<evidence type="ECO:0000256" key="7">
    <source>
        <dbReference type="SAM" id="Phobius"/>
    </source>
</evidence>
<evidence type="ECO:0000256" key="3">
    <source>
        <dbReference type="ARBA" id="ARBA00022692"/>
    </source>
</evidence>
<comment type="subcellular location">
    <subcellularLocation>
        <location evidence="1">Cell membrane</location>
        <topology evidence="1">Multi-pass membrane protein</topology>
    </subcellularLocation>
</comment>
<dbReference type="InParanoid" id="A0A2R5GYS0"/>
<reference evidence="9 10" key="1">
    <citation type="submission" date="2017-12" db="EMBL/GenBank/DDBJ databases">
        <title>Sequencing, de novo assembly and annotation of complete genome of a new Thraustochytrid species, strain FCC1311.</title>
        <authorList>
            <person name="Sedici K."/>
            <person name="Godart F."/>
            <person name="Aiese Cigliano R."/>
            <person name="Sanseverino W."/>
            <person name="Barakat M."/>
            <person name="Ortet P."/>
            <person name="Marechal E."/>
            <person name="Cagnac O."/>
            <person name="Amato A."/>
        </authorList>
    </citation>
    <scope>NUCLEOTIDE SEQUENCE [LARGE SCALE GENOMIC DNA]</scope>
</reference>
<organism evidence="9 10">
    <name type="scientific">Hondaea fermentalgiana</name>
    <dbReference type="NCBI Taxonomy" id="2315210"/>
    <lineage>
        <taxon>Eukaryota</taxon>
        <taxon>Sar</taxon>
        <taxon>Stramenopiles</taxon>
        <taxon>Bigyra</taxon>
        <taxon>Labyrinthulomycetes</taxon>
        <taxon>Thraustochytrida</taxon>
        <taxon>Thraustochytriidae</taxon>
        <taxon>Hondaea</taxon>
    </lineage>
</organism>
<feature type="transmembrane region" description="Helical" evidence="7">
    <location>
        <begin position="113"/>
        <end position="135"/>
    </location>
</feature>
<evidence type="ECO:0000256" key="2">
    <source>
        <dbReference type="ARBA" id="ARBA00022475"/>
    </source>
</evidence>
<evidence type="ECO:0000313" key="9">
    <source>
        <dbReference type="EMBL" id="GBG33144.1"/>
    </source>
</evidence>
<dbReference type="PANTHER" id="PTHR12677:SF59">
    <property type="entry name" value="GOLGI APPARATUS MEMBRANE PROTEIN TVP38-RELATED"/>
    <property type="match status" value="1"/>
</dbReference>
<dbReference type="Pfam" id="PF09335">
    <property type="entry name" value="VTT_dom"/>
    <property type="match status" value="1"/>
</dbReference>
<keyword evidence="3 7" id="KW-0812">Transmembrane</keyword>
<dbReference type="EMBL" id="BEYU01000144">
    <property type="protein sequence ID" value="GBG33144.1"/>
    <property type="molecule type" value="Genomic_DNA"/>
</dbReference>
<protein>
    <recommendedName>
        <fullName evidence="8">VTT domain-containing protein</fullName>
    </recommendedName>
</protein>
<dbReference type="GO" id="GO:0005886">
    <property type="term" value="C:plasma membrane"/>
    <property type="evidence" value="ECO:0007669"/>
    <property type="project" value="UniProtKB-SubCell"/>
</dbReference>
<evidence type="ECO:0000259" key="8">
    <source>
        <dbReference type="Pfam" id="PF09335"/>
    </source>
</evidence>
<feature type="transmembrane region" description="Helical" evidence="7">
    <location>
        <begin position="69"/>
        <end position="90"/>
    </location>
</feature>
<sequence>MQTAQEQRHLGHVTAVTRRPLGWTLQQDSGFVGDKAGHDDVESGGLSAVLKEAERTPARAALRVARKSVALLAPVVVFVVAPVILLQPLLTPMLETIAKEFSLGLSIWANSRFVVFMSVLSMVPGFPVLAIVATLGSMLPFGDALLVGTCTRHLSACLSYLVGRHFLRSRKDSLLQKWSHLKPIAHMAEVQPWRITFLSRFIMLPEQVKNYSLGALSVQFFTFFWMALLGDLQGTLFAVLIGSLSDASGVVPEVDALSRADAGDLEMEKFLKSSLSVVGTLASIAMMAIASIHVKRIHAQFTPREHATGAAHRHPHVHRQRAQSDRESQPFFRQRLRRHSLLENLV</sequence>
<evidence type="ECO:0000313" key="10">
    <source>
        <dbReference type="Proteomes" id="UP000241890"/>
    </source>
</evidence>
<evidence type="ECO:0000256" key="5">
    <source>
        <dbReference type="ARBA" id="ARBA00023136"/>
    </source>
</evidence>
<feature type="compositionally biased region" description="Basic residues" evidence="6">
    <location>
        <begin position="311"/>
        <end position="321"/>
    </location>
</feature>
<dbReference type="Proteomes" id="UP000241890">
    <property type="component" value="Unassembled WGS sequence"/>
</dbReference>